<organism evidence="1 2">
    <name type="scientific">Opisthorchis viverrini</name>
    <name type="common">Southeast Asian liver fluke</name>
    <dbReference type="NCBI Taxonomy" id="6198"/>
    <lineage>
        <taxon>Eukaryota</taxon>
        <taxon>Metazoa</taxon>
        <taxon>Spiralia</taxon>
        <taxon>Lophotrochozoa</taxon>
        <taxon>Platyhelminthes</taxon>
        <taxon>Trematoda</taxon>
        <taxon>Digenea</taxon>
        <taxon>Opisthorchiida</taxon>
        <taxon>Opisthorchiata</taxon>
        <taxon>Opisthorchiidae</taxon>
        <taxon>Opisthorchis</taxon>
    </lineage>
</organism>
<keyword evidence="2" id="KW-1185">Reference proteome</keyword>
<proteinExistence type="predicted"/>
<dbReference type="CTD" id="20318385"/>
<dbReference type="GeneID" id="20318385"/>
<dbReference type="KEGG" id="ovi:T265_04199"/>
<sequence>MSAYNPDDWSSDAETSFTTPCCHWARYVLEIADGCSIYVLTAGCFHAVLTSEVAQVVWRQVSSNCLLDTNPKWSHRRNFPTAHINNSLPLSLEHICGFPPRDHLKPLLPSFAFPAKHRCLSLNDTRRMPFETNTPYLNNPMREMSQAELDTRRLAWIILWLRKSNLWNPRVGWYVQHNTSCFFWVTWQLGTELLKNEESEWLYYKAVKILSRAPQGGSGLIIIDNVTSVFDSHISLPHNHTLFENLIVKKIIRVIGEGI</sequence>
<dbReference type="AlphaFoldDB" id="A0A075AGV8"/>
<gene>
    <name evidence="1" type="ORF">T265_04199</name>
</gene>
<dbReference type="EMBL" id="KL596685">
    <property type="protein sequence ID" value="KER29109.1"/>
    <property type="molecule type" value="Genomic_DNA"/>
</dbReference>
<protein>
    <submittedName>
        <fullName evidence="1">Uncharacterized protein</fullName>
    </submittedName>
</protein>
<evidence type="ECO:0000313" key="1">
    <source>
        <dbReference type="EMBL" id="KER29109.1"/>
    </source>
</evidence>
<evidence type="ECO:0000313" key="2">
    <source>
        <dbReference type="Proteomes" id="UP000054324"/>
    </source>
</evidence>
<dbReference type="RefSeq" id="XP_009167145.1">
    <property type="nucleotide sequence ID" value="XM_009168881.1"/>
</dbReference>
<accession>A0A075AGV8</accession>
<name>A0A075AGV8_OPIVI</name>
<reference evidence="1 2" key="1">
    <citation type="submission" date="2013-11" db="EMBL/GenBank/DDBJ databases">
        <title>Opisthorchis viverrini - life in the bile duct.</title>
        <authorList>
            <person name="Young N.D."/>
            <person name="Nagarajan N."/>
            <person name="Lin S.J."/>
            <person name="Korhonen P.K."/>
            <person name="Jex A.R."/>
            <person name="Hall R.S."/>
            <person name="Safavi-Hemami H."/>
            <person name="Kaewkong W."/>
            <person name="Bertrand D."/>
            <person name="Gao S."/>
            <person name="Seet Q."/>
            <person name="Wongkham S."/>
            <person name="Teh B.T."/>
            <person name="Wongkham C."/>
            <person name="Intapan P.M."/>
            <person name="Maleewong W."/>
            <person name="Yang X."/>
            <person name="Hu M."/>
            <person name="Wang Z."/>
            <person name="Hofmann A."/>
            <person name="Sternberg P.W."/>
            <person name="Tan P."/>
            <person name="Wang J."/>
            <person name="Gasser R.B."/>
        </authorList>
    </citation>
    <scope>NUCLEOTIDE SEQUENCE [LARGE SCALE GENOMIC DNA]</scope>
</reference>
<dbReference type="Proteomes" id="UP000054324">
    <property type="component" value="Unassembled WGS sequence"/>
</dbReference>